<dbReference type="SUPFAM" id="SSF50156">
    <property type="entry name" value="PDZ domain-like"/>
    <property type="match status" value="1"/>
</dbReference>
<dbReference type="WBParaSite" id="DME_0000561001-mRNA-1">
    <property type="protein sequence ID" value="DME_0000561001-mRNA-1"/>
    <property type="gene ID" value="DME_0000561001"/>
</dbReference>
<dbReference type="InterPro" id="IPR003595">
    <property type="entry name" value="Tyr_Pase_cat"/>
</dbReference>
<evidence type="ECO:0000259" key="1">
    <source>
        <dbReference type="PROSITE" id="PS50055"/>
    </source>
</evidence>
<dbReference type="Pfam" id="PF00595">
    <property type="entry name" value="PDZ"/>
    <property type="match status" value="1"/>
</dbReference>
<dbReference type="CDD" id="cd14541">
    <property type="entry name" value="PTPc-N3_4"/>
    <property type="match status" value="1"/>
</dbReference>
<dbReference type="Pfam" id="PF00102">
    <property type="entry name" value="Y_phosphatase"/>
    <property type="match status" value="1"/>
</dbReference>
<dbReference type="InterPro" id="IPR029021">
    <property type="entry name" value="Prot-tyrosine_phosphatase-like"/>
</dbReference>
<dbReference type="PROSITE" id="PS00383">
    <property type="entry name" value="TYR_PHOSPHATASE_1"/>
    <property type="match status" value="1"/>
</dbReference>
<proteinExistence type="predicted"/>
<dbReference type="PANTHER" id="PTHR45706">
    <property type="entry name" value="TYROSINE-PROTEIN PHOSPHATASE"/>
    <property type="match status" value="1"/>
</dbReference>
<dbReference type="Gene3D" id="3.90.190.10">
    <property type="entry name" value="Protein tyrosine phosphatase superfamily"/>
    <property type="match status" value="1"/>
</dbReference>
<feature type="domain" description="Tyrosine specific protein phosphatases" evidence="2">
    <location>
        <begin position="367"/>
        <end position="441"/>
    </location>
</feature>
<dbReference type="CDD" id="cd06706">
    <property type="entry name" value="PDZ_PTPN3-4-like"/>
    <property type="match status" value="1"/>
</dbReference>
<protein>
    <submittedName>
        <fullName evidence="5">Tyrosine-protein phosphatase corkscrew</fullName>
    </submittedName>
</protein>
<dbReference type="PRINTS" id="PR00700">
    <property type="entry name" value="PRTYPHPHTASE"/>
</dbReference>
<dbReference type="Proteomes" id="UP000038040">
    <property type="component" value="Unplaced"/>
</dbReference>
<organism evidence="4 5">
    <name type="scientific">Dracunculus medinensis</name>
    <name type="common">Guinea worm</name>
    <dbReference type="NCBI Taxonomy" id="318479"/>
    <lineage>
        <taxon>Eukaryota</taxon>
        <taxon>Metazoa</taxon>
        <taxon>Ecdysozoa</taxon>
        <taxon>Nematoda</taxon>
        <taxon>Chromadorea</taxon>
        <taxon>Rhabditida</taxon>
        <taxon>Spirurina</taxon>
        <taxon>Dracunculoidea</taxon>
        <taxon>Dracunculidae</taxon>
        <taxon>Dracunculus</taxon>
    </lineage>
</organism>
<dbReference type="AlphaFoldDB" id="A0A0N4UE29"/>
<dbReference type="PANTHER" id="PTHR45706:SF4">
    <property type="entry name" value="TYROSINE-PROTEIN PHOSPHATASE"/>
    <property type="match status" value="1"/>
</dbReference>
<dbReference type="SMART" id="SM00228">
    <property type="entry name" value="PDZ"/>
    <property type="match status" value="1"/>
</dbReference>
<dbReference type="PROSITE" id="PS50106">
    <property type="entry name" value="PDZ"/>
    <property type="match status" value="1"/>
</dbReference>
<dbReference type="SUPFAM" id="SSF52799">
    <property type="entry name" value="(Phosphotyrosine protein) phosphatases II"/>
    <property type="match status" value="1"/>
</dbReference>
<dbReference type="GO" id="GO:0004725">
    <property type="term" value="F:protein tyrosine phosphatase activity"/>
    <property type="evidence" value="ECO:0007669"/>
    <property type="project" value="InterPro"/>
</dbReference>
<evidence type="ECO:0000259" key="3">
    <source>
        <dbReference type="PROSITE" id="PS50106"/>
    </source>
</evidence>
<name>A0A0N4UE29_DRAME</name>
<dbReference type="SMART" id="SM00404">
    <property type="entry name" value="PTPc_motif"/>
    <property type="match status" value="1"/>
</dbReference>
<dbReference type="FunFam" id="2.30.42.10:FF:000045">
    <property type="entry name" value="Tyrosine-protein phosphatase non-receptor type"/>
    <property type="match status" value="1"/>
</dbReference>
<feature type="domain" description="Tyrosine-protein phosphatase" evidence="1">
    <location>
        <begin position="190"/>
        <end position="450"/>
    </location>
</feature>
<dbReference type="InterPro" id="IPR036034">
    <property type="entry name" value="PDZ_sf"/>
</dbReference>
<dbReference type="SMART" id="SM00194">
    <property type="entry name" value="PTPc"/>
    <property type="match status" value="1"/>
</dbReference>
<dbReference type="InterPro" id="IPR001478">
    <property type="entry name" value="PDZ"/>
</dbReference>
<dbReference type="InterPro" id="IPR016130">
    <property type="entry name" value="Tyr_Pase_AS"/>
</dbReference>
<dbReference type="InterPro" id="IPR000387">
    <property type="entry name" value="Tyr_Pase_dom"/>
</dbReference>
<accession>A0A0N4UE29</accession>
<feature type="domain" description="PDZ" evidence="3">
    <location>
        <begin position="56"/>
        <end position="127"/>
    </location>
</feature>
<dbReference type="PROSITE" id="PS50055">
    <property type="entry name" value="TYR_PHOSPHATASE_PTP"/>
    <property type="match status" value="1"/>
</dbReference>
<dbReference type="Gene3D" id="2.30.42.10">
    <property type="match status" value="1"/>
</dbReference>
<evidence type="ECO:0000259" key="2">
    <source>
        <dbReference type="PROSITE" id="PS50056"/>
    </source>
</evidence>
<evidence type="ECO:0000313" key="4">
    <source>
        <dbReference type="Proteomes" id="UP000038040"/>
    </source>
</evidence>
<dbReference type="PROSITE" id="PS50056">
    <property type="entry name" value="TYR_PHOSPHATASE_2"/>
    <property type="match status" value="1"/>
</dbReference>
<sequence>LNFRNLQASTSTLIEGTINGYNKSQVKDFLSNTDSCGFTSGSAVNRFSVGEDNLVVVRMKPDQHGRYGFNVKGGADQNYPVIVSRVAPGGAADKCNPRLNEGDQVLFINRLDVSHLSHDHVVRFIRSLKEANNGELVLTVRPNVYRCGEDISEYDQHVPESQHVADSVSCSDILEQSLILLKEALASGQIVSQFEKLYRKKPGMSMEDCKQPFYVNKNRYRDVYPYDETRVRINAPSGDYINASFVNMEIPTSGIVNRYIAAQGPLANTSDDFWYMIWDHLCTTIIMLTTTVERGRIKCHQYWPSLYEKQDYGKLTISNIQERELPNCVSREISIKDKIVRFTREERRVTHMQYTAWPDHGVPSDQKYFIEFVDEVRKIRVGSVDPIVVHCSAGIGRTGVLILMETAACLVEANEPVYPLEIVRVMRDQRAMLIQTAEQYKFVCECILKAYNDGAIRPLPEYYKKS</sequence>
<reference evidence="5" key="1">
    <citation type="submission" date="2016-04" db="UniProtKB">
        <authorList>
            <consortium name="WormBaseParasite"/>
        </authorList>
    </citation>
    <scope>IDENTIFICATION</scope>
</reference>
<dbReference type="InterPro" id="IPR000242">
    <property type="entry name" value="PTP_cat"/>
</dbReference>
<evidence type="ECO:0000313" key="5">
    <source>
        <dbReference type="WBParaSite" id="DME_0000561001-mRNA-1"/>
    </source>
</evidence>